<evidence type="ECO:0000256" key="4">
    <source>
        <dbReference type="ARBA" id="ARBA00023088"/>
    </source>
</evidence>
<evidence type="ECO:0000256" key="1">
    <source>
        <dbReference type="ARBA" id="ARBA00022512"/>
    </source>
</evidence>
<feature type="transmembrane region" description="Helical" evidence="6">
    <location>
        <begin position="2511"/>
        <end position="2530"/>
    </location>
</feature>
<dbReference type="NCBIfam" id="TIGR03715">
    <property type="entry name" value="KxYKxGKxW"/>
    <property type="match status" value="1"/>
</dbReference>
<name>A0A1Z5IRN2_9LACO</name>
<comment type="caution">
    <text evidence="8">The sequence shown here is derived from an EMBL/GenBank/DDBJ whole genome shotgun (WGS) entry which is preliminary data.</text>
</comment>
<dbReference type="RefSeq" id="WP_089089367.1">
    <property type="nucleotide sequence ID" value="NZ_BCMH01000018.1"/>
</dbReference>
<protein>
    <recommendedName>
        <fullName evidence="7">Gram-positive cocci surface proteins LPxTG domain-containing protein</fullName>
    </recommendedName>
</protein>
<feature type="region of interest" description="Disordered" evidence="5">
    <location>
        <begin position="2129"/>
        <end position="2152"/>
    </location>
</feature>
<feature type="domain" description="Gram-positive cocci surface proteins LPxTG" evidence="7">
    <location>
        <begin position="2501"/>
        <end position="2537"/>
    </location>
</feature>
<keyword evidence="6" id="KW-0472">Membrane</keyword>
<evidence type="ECO:0000256" key="3">
    <source>
        <dbReference type="ARBA" id="ARBA00022729"/>
    </source>
</evidence>
<feature type="region of interest" description="Disordered" evidence="5">
    <location>
        <begin position="58"/>
        <end position="168"/>
    </location>
</feature>
<evidence type="ECO:0000256" key="5">
    <source>
        <dbReference type="SAM" id="MobiDB-lite"/>
    </source>
</evidence>
<accession>A0A1Z5IRN2</accession>
<feature type="compositionally biased region" description="Polar residues" evidence="5">
    <location>
        <begin position="264"/>
        <end position="275"/>
    </location>
</feature>
<feature type="compositionally biased region" description="Polar residues" evidence="5">
    <location>
        <begin position="2105"/>
        <end position="2117"/>
    </location>
</feature>
<gene>
    <name evidence="8" type="ORF">IWT140_02055</name>
</gene>
<sequence length="2537" mass="255152">MGRGSKNLSKGNRKLALMHESESLHYRMYKAGRTWLFAGIATFSLGAVLLGSQVTASAAEDPTQTTAPATTSETGTGAGQAADTNAGAGQAADSNTGATAEQPAAPTTTKVAADTPATNGTQDQAAANAGDITKPVTTTSDTTEAPKLNTDSNDFEGKASAPDGNTDKAETAGAVIKTGIFGSGITTAADNSTTANLGTKEAAKDNVDSANQNQNRAANKYTNAQDPNKTSAIPASKNGAIDSGATPEQVLAGGLTMTPGAGGQTLSDTQNPTAKNNDDMDQTIQSNVVDQIDDAAKQKDPNHMDYSNSILDQANDQGAISSDSGITDKSTNQSGLVTRNGTLYAQGNSSGLGDVTIGGSSQQGVNFGIPSNLQGQDVNLKVGTFKVVAQSDVGVVLQTETGERFQITNADLGKDSTVTTDGGGILGFGGATLDGVQPIYAAIAPNNSTIRYTYTDENGVHDVDSKYYKDLFKPGNTISGLGIYMANMNGGVIQQLTGFVTNAVTDISTLAGNIGTKLIGNGQSLINSKGLNIASVTQALNDLFSSAQELSNVSGEGTTAIDNYSGPGVSSIVATLVQILGAVGVDTEPFSEAYQASMSLINANIKEMNRYGDALMATTADDGTKGVNEEMLMPATIGDDGKGNQVISMKTPAGFSTWNAILNMVNSYITGWTAGIGKALDGVFTGEQPIDAPVSPTYVTVKDKDGNEIQYDVSKINGQKPQDILKINYDDSGLGRTPMIGSGGWDIVTGILDALSAVNNKLIQPAISAVSSTLTNGIGNIGSDVISGNLGAMKAEAAIPISWTDPSFIKKADDGAVDKTQSAIPGQFIAETFDSNMNLFNQTQSGSTTIAYQNVDKTQLRDLLSKVAPADQGTAQYKFANDAAQNPNASQYDVDRAVLALAPDAKITTGTSTTTDAVVGNASLKDLTNQTGQDLTDAATALQDAKDYLATQFTTQANVLTITPSDPSSTDATALNNVKVTFEASDFEVVAAPTDASDKTNSHFSYSLTKAGQDKLAAAVAAAVKDATVIPAGPSTITLTPEGQVTILVVPGNDATPSVALTDPKDAKGNVITVPVSITGKAGDPVDLTKLPASVVADGFNWTRPTSTTEKIPEKASNNPIVIPYVKGSAVGTGTEGGEPQAGDVKYFVVPVDEAGNQLADPISHSDGTTGAAISTDGLKAQYQDVNGKTWYEPLNLTSYVVGKDGETTQVLYTDKDPQNQSGNGGNVDNPTGKVSIVYVGDGLWKVDDGNGHSFTFDPSKFGNGSNQPIIINIGGNTNTNTNNNGGSGSTGTGSTGEGSTGTTGTGSNGTSLIILPGQNGDQGIKANKNPDGSITFVFPNGDTQTVQPGDNGDHTNPAGGNFKVNSDGTITFTDPSGNSFTVDPNNKGTGSTQPGSIVTNITLPGKDGEDGQNTPDQTFFVEKTPEGNVILHLPGGGTATLAPGETINLPGGGSAVLNPDGTITFTDPNGGTYTINPDNGNKTPNGQININPGNGSSLPSINGDGNIIIINPGDGTVNYGTGGNGEGTNNPNGGSTSTTTTTINIPGGDGIKATKNPDGSITFVFPNGDTQTVQPGGSTTPNKDGSFTVNPDGTITFTDPNGNSYTFDPNKGGQATQPIVINIPTPDGGASATKNPDGSFTFNFPGGGSETVQPGGSTKPASDGSYFTVNPDGTITFNDGKGGTFVLDPNSGKGATTEPGSKETVVIIPGKDGQSYVVDVEKTPEGNTIIHLPNGSTIPVKPGDTGTLPDGTKYVVNDNGTVTFTTPGGDTQTIDPNKGTGNVTITTNTTNNGGGTGNTNNTSNGGVDTDGDGLPDSTETVLGINPENKDTDGDGDTDLQELLNSTDPKDPNSNLNSLENGGKGGNTGNGGSTTTTTITTISNVPGQGGDVKVIKNPDGSITFVFPNSDTQTVQPGGSTTPDANGGSFTVNPDGTITFNDGKGGQYTIDPNKGGAATQPIVINIPTPDGGASATKNPDGSFTFNFPGGGSETVQPGGSTKPASDGSFFTVNPDGTITFNDGKGGTFILDPNSGKGNTTEPGSKETVVILPGKDGQNYVVDVEKTPEGNTIIHLPNGSTIPVKPGDTGTLPDGTKYVVNDNGSVTFTTPNGGTQTIDPNKGTSNITSTTTNTTNNNGGGEGTGSNNTNSNNTNSGNITYNYYGEGANGPASAQITLPAGKDGKSYTITYTKNPDGTFSITMPGGNPTDVKPGDKGSLPNGGSYVVLPDGSLSITNPDGSTTVVNPGNGNGNGAPLNGGAGNVTVNVTVNGGAGGATVNTPAGNYTVSVNGDGTYTITAPNGETVPNLKPGATGTLPGNGGSYEVGNGQITITEPGGAKLTFNVNTNGGNTNPGGDTNTNPGGTTDPNGNGGTGTTTPGGNGSTPTGPNTTTPTGDAGTAVTTPSNGNTGNTGNGGTGISTTTGEGTATGANGNGANGTGADQGGIVTGGDAGTATGTQAGTANQGGAIAQGTSAGTATTAAGAAASGEVNGNKQAADKSALPQTDEKPAEGIAALGLLGGLVSLLGLAGAKRRRKDI</sequence>
<feature type="region of interest" description="Disordered" evidence="5">
    <location>
        <begin position="1768"/>
        <end position="1884"/>
    </location>
</feature>
<dbReference type="InterPro" id="IPR019931">
    <property type="entry name" value="LPXTG_anchor"/>
</dbReference>
<feature type="region of interest" description="Disordered" evidence="5">
    <location>
        <begin position="2342"/>
        <end position="2451"/>
    </location>
</feature>
<evidence type="ECO:0000313" key="9">
    <source>
        <dbReference type="Proteomes" id="UP000198430"/>
    </source>
</evidence>
<feature type="region of interest" description="Disordered" evidence="5">
    <location>
        <begin position="1908"/>
        <end position="1927"/>
    </location>
</feature>
<keyword evidence="6" id="KW-0812">Transmembrane</keyword>
<dbReference type="PROSITE" id="PS50847">
    <property type="entry name" value="GRAM_POS_ANCHORING"/>
    <property type="match status" value="1"/>
</dbReference>
<evidence type="ECO:0000256" key="2">
    <source>
        <dbReference type="ARBA" id="ARBA00022525"/>
    </source>
</evidence>
<feature type="region of interest" description="Disordered" evidence="5">
    <location>
        <begin position="1276"/>
        <end position="1310"/>
    </location>
</feature>
<feature type="compositionally biased region" description="Gly residues" evidence="5">
    <location>
        <begin position="1286"/>
        <end position="1308"/>
    </location>
</feature>
<keyword evidence="3" id="KW-0732">Signal</keyword>
<feature type="compositionally biased region" description="Polar residues" evidence="5">
    <location>
        <begin position="219"/>
        <end position="233"/>
    </location>
</feature>
<feature type="compositionally biased region" description="Low complexity" evidence="5">
    <location>
        <begin position="1799"/>
        <end position="1808"/>
    </location>
</feature>
<feature type="compositionally biased region" description="Gly residues" evidence="5">
    <location>
        <begin position="2431"/>
        <end position="2451"/>
    </location>
</feature>
<dbReference type="InterPro" id="IPR022263">
    <property type="entry name" value="KxYKxGKxW"/>
</dbReference>
<feature type="compositionally biased region" description="Low complexity" evidence="5">
    <location>
        <begin position="2418"/>
        <end position="2430"/>
    </location>
</feature>
<feature type="compositionally biased region" description="Gly residues" evidence="5">
    <location>
        <begin position="2368"/>
        <end position="2381"/>
    </location>
</feature>
<organism evidence="8 9">
    <name type="scientific">Secundilactobacillus pentosiphilus</name>
    <dbReference type="NCBI Taxonomy" id="1714682"/>
    <lineage>
        <taxon>Bacteria</taxon>
        <taxon>Bacillati</taxon>
        <taxon>Bacillota</taxon>
        <taxon>Bacilli</taxon>
        <taxon>Lactobacillales</taxon>
        <taxon>Lactobacillaceae</taxon>
        <taxon>Secundilactobacillus</taxon>
    </lineage>
</organism>
<dbReference type="Pfam" id="PF19258">
    <property type="entry name" value="KxYKxGKxW_sig"/>
    <property type="match status" value="1"/>
</dbReference>
<feature type="region of interest" description="Disordered" evidence="5">
    <location>
        <begin position="2484"/>
        <end position="2505"/>
    </location>
</feature>
<feature type="compositionally biased region" description="Low complexity" evidence="5">
    <location>
        <begin position="2342"/>
        <end position="2367"/>
    </location>
</feature>
<feature type="compositionally biased region" description="Low complexity" evidence="5">
    <location>
        <begin position="1276"/>
        <end position="1285"/>
    </location>
</feature>
<feature type="compositionally biased region" description="Low complexity" evidence="5">
    <location>
        <begin position="2143"/>
        <end position="2152"/>
    </location>
</feature>
<feature type="region of interest" description="Disordered" evidence="5">
    <location>
        <begin position="1569"/>
        <end position="1589"/>
    </location>
</feature>
<feature type="compositionally biased region" description="Gly residues" evidence="5">
    <location>
        <begin position="1862"/>
        <end position="1872"/>
    </location>
</feature>
<evidence type="ECO:0000313" key="8">
    <source>
        <dbReference type="EMBL" id="GAX04417.1"/>
    </source>
</evidence>
<evidence type="ECO:0000259" key="7">
    <source>
        <dbReference type="PROSITE" id="PS50847"/>
    </source>
</evidence>
<keyword evidence="9" id="KW-1185">Reference proteome</keyword>
<feature type="region of interest" description="Disordered" evidence="5">
    <location>
        <begin position="219"/>
        <end position="280"/>
    </location>
</feature>
<reference evidence="8 9" key="1">
    <citation type="submission" date="2015-11" db="EMBL/GenBank/DDBJ databases">
        <title>Draft genome sequences of new species of the genus Lactobacillus isolated from orchardgrass silage.</title>
        <authorList>
            <person name="Tohno M."/>
            <person name="Tanizawa Y."/>
            <person name="Arita M."/>
        </authorList>
    </citation>
    <scope>NUCLEOTIDE SEQUENCE [LARGE SCALE GENOMIC DNA]</scope>
    <source>
        <strain evidence="8 9">IWT140</strain>
    </source>
</reference>
<evidence type="ECO:0000256" key="6">
    <source>
        <dbReference type="SAM" id="Phobius"/>
    </source>
</evidence>
<feature type="region of interest" description="Disordered" evidence="5">
    <location>
        <begin position="2105"/>
        <end position="2124"/>
    </location>
</feature>
<dbReference type="EMBL" id="BCMH01000018">
    <property type="protein sequence ID" value="GAX04417.1"/>
    <property type="molecule type" value="Genomic_DNA"/>
</dbReference>
<dbReference type="Proteomes" id="UP000198430">
    <property type="component" value="Unassembled WGS sequence"/>
</dbReference>
<feature type="compositionally biased region" description="Low complexity" evidence="5">
    <location>
        <begin position="2382"/>
        <end position="2408"/>
    </location>
</feature>
<keyword evidence="1" id="KW-0134">Cell wall</keyword>
<proteinExistence type="predicted"/>
<keyword evidence="6" id="KW-1133">Transmembrane helix</keyword>
<feature type="compositionally biased region" description="Low complexity" evidence="5">
    <location>
        <begin position="1780"/>
        <end position="1792"/>
    </location>
</feature>
<dbReference type="NCBIfam" id="TIGR01167">
    <property type="entry name" value="LPXTG_anchor"/>
    <property type="match status" value="1"/>
</dbReference>
<keyword evidence="4" id="KW-0572">Peptidoglycan-anchor</keyword>
<feature type="region of interest" description="Disordered" evidence="5">
    <location>
        <begin position="1524"/>
        <end position="1552"/>
    </location>
</feature>
<feature type="compositionally biased region" description="Polar residues" evidence="5">
    <location>
        <begin position="1843"/>
        <end position="1860"/>
    </location>
</feature>
<feature type="compositionally biased region" description="Low complexity" evidence="5">
    <location>
        <begin position="58"/>
        <end position="109"/>
    </location>
</feature>
<feature type="compositionally biased region" description="Low complexity" evidence="5">
    <location>
        <begin position="1873"/>
        <end position="1884"/>
    </location>
</feature>
<feature type="compositionally biased region" description="Polar residues" evidence="5">
    <location>
        <begin position="116"/>
        <end position="125"/>
    </location>
</feature>
<keyword evidence="2" id="KW-0964">Secreted</keyword>
<dbReference type="Gene3D" id="2.60.450.20">
    <property type="match status" value="3"/>
</dbReference>
<feature type="compositionally biased region" description="Low complexity" evidence="5">
    <location>
        <begin position="1528"/>
        <end position="1547"/>
    </location>
</feature>
<dbReference type="InterPro" id="IPR047002">
    <property type="entry name" value="Tcp10_C_sf"/>
</dbReference>